<protein>
    <recommendedName>
        <fullName evidence="4">3'-5' exonuclease domain-containing protein</fullName>
    </recommendedName>
</protein>
<evidence type="ECO:0000256" key="2">
    <source>
        <dbReference type="ARBA" id="ARBA00022801"/>
    </source>
</evidence>
<evidence type="ECO:0000256" key="3">
    <source>
        <dbReference type="SAM" id="MobiDB-lite"/>
    </source>
</evidence>
<evidence type="ECO:0000256" key="1">
    <source>
        <dbReference type="ARBA" id="ARBA00022722"/>
    </source>
</evidence>
<feature type="region of interest" description="Disordered" evidence="3">
    <location>
        <begin position="608"/>
        <end position="727"/>
    </location>
</feature>
<dbReference type="RefSeq" id="XP_056505410.1">
    <property type="nucleotide sequence ID" value="XM_056639653.1"/>
</dbReference>
<gene>
    <name evidence="5" type="ORF">N7469_000733</name>
</gene>
<accession>A0A9W9PDE7</accession>
<dbReference type="PANTHER" id="PTHR13620">
    <property type="entry name" value="3-5 EXONUCLEASE"/>
    <property type="match status" value="1"/>
</dbReference>
<dbReference type="Gene3D" id="3.30.420.10">
    <property type="entry name" value="Ribonuclease H-like superfamily/Ribonuclease H"/>
    <property type="match status" value="1"/>
</dbReference>
<evidence type="ECO:0000313" key="5">
    <source>
        <dbReference type="EMBL" id="KAJ5242406.1"/>
    </source>
</evidence>
<feature type="compositionally biased region" description="Basic residues" evidence="3">
    <location>
        <begin position="675"/>
        <end position="695"/>
    </location>
</feature>
<dbReference type="Pfam" id="PF01612">
    <property type="entry name" value="DNA_pol_A_exo1"/>
    <property type="match status" value="1"/>
</dbReference>
<keyword evidence="1" id="KW-0540">Nuclease</keyword>
<name>A0A9W9PDE7_PENCI</name>
<keyword evidence="6" id="KW-1185">Reference proteome</keyword>
<sequence length="1041" mass="120482">MLTWASVLADLKHAPSTWIARRNFSTHHRSELPVVKHVGLRSPATWPNGRRAWRIKKARTVRPFSNTRCAHIKLEEDDDEDQSTQSTPLYPTSRPRPPGRHIPPVRAELGRLIKSRRNVPLPPPPPKPFNPAELRAIDQKAKRVFTLDMHELNKEFLQLKWAHLEDHIQSCAEINRLLHAEYEEVILARVAQMESLVLQSRATCQSLEHHYCKFVFRGLPRLTRQVLQAENETTKLRAVISAALVKVSFSTVLDLRREVLQFVRPRDSARTKIDKLLNYSTNLQHRYRILRDKHSVVKVGILEIQNECRNLGPDFRRFYEKLTTHENEYSNAAHWHRYVWLARQKRLDPLRAAELWDMARSPAPIASPDFDPISALLFNGKKHIAARKKLEERCVHQVRLIRTLYMRKWKPGLSSESPELDMHWRQLDIMAPFFMQFLHYTFLLSECRYLLITLSGQLGPLWSNLNPDQLAYHKSAMFDMVGRIRADQIDLLRELQAYRAINWVRLGIERRLYKFDEPNEIRENGFFVVPKPLSQDLSRFEQWIRDYVLWSHSTYLSRRAIHYDKLVTGQAWETRFRNIDDIERHRTLTKRAEAMDLGFVPVLRQRRIRPALPRPKPTNSSQGTTHESDLTYENRAKPSDIDDSVTKHSNHSDKRLYGNFSNKLKSTPPVFQRERGRKALSKSAKRPNYQRRKQTSKAAPVHTAPREKVPAAVVSGPTKTPPVYRTGSSKRAYSTLAVSSIRKTNDELKREVTLEQSSDLNISTTEITNATASLTEESAPAIDEPQRQFWSHVSQRGPDGRKPIVHYCRTLESTEEVSKLFLKSNVIGFDMEWKAQASASDTIQNNLSLIQIANEERIALFQISLFKPARTLDDFVAPSLKRLLESTDITKVGVSIKADATRLRKFLGIDTRSIFELSHLFKLVKYAQTEPKLVNKRMINLSEQMQEHFGLPLEKSEDVRCGDWTRPLNYRQVQYAATDPYACICLFNVMERKRVAMDPMPPRPAHAELNLPILLSEGKVVNVEKGEDLCMTSYLDVNGRS</sequence>
<dbReference type="GeneID" id="81378820"/>
<dbReference type="GO" id="GO:0003676">
    <property type="term" value="F:nucleic acid binding"/>
    <property type="evidence" value="ECO:0007669"/>
    <property type="project" value="InterPro"/>
</dbReference>
<reference evidence="5" key="2">
    <citation type="journal article" date="2023" name="IMA Fungus">
        <title>Comparative genomic study of the Penicillium genus elucidates a diverse pangenome and 15 lateral gene transfer events.</title>
        <authorList>
            <person name="Petersen C."/>
            <person name="Sorensen T."/>
            <person name="Nielsen M.R."/>
            <person name="Sondergaard T.E."/>
            <person name="Sorensen J.L."/>
            <person name="Fitzpatrick D.A."/>
            <person name="Frisvad J.C."/>
            <person name="Nielsen K.L."/>
        </authorList>
    </citation>
    <scope>NUCLEOTIDE SEQUENCE</scope>
    <source>
        <strain evidence="5">IBT 23319</strain>
    </source>
</reference>
<dbReference type="SMART" id="SM00474">
    <property type="entry name" value="35EXOc"/>
    <property type="match status" value="1"/>
</dbReference>
<feature type="region of interest" description="Disordered" evidence="3">
    <location>
        <begin position="73"/>
        <end position="104"/>
    </location>
</feature>
<dbReference type="GO" id="GO:0005634">
    <property type="term" value="C:nucleus"/>
    <property type="evidence" value="ECO:0007669"/>
    <property type="project" value="TreeGrafter"/>
</dbReference>
<dbReference type="GO" id="GO:0006139">
    <property type="term" value="P:nucleobase-containing compound metabolic process"/>
    <property type="evidence" value="ECO:0007669"/>
    <property type="project" value="InterPro"/>
</dbReference>
<proteinExistence type="predicted"/>
<dbReference type="InterPro" id="IPR002562">
    <property type="entry name" value="3'-5'_exonuclease_dom"/>
</dbReference>
<organism evidence="5 6">
    <name type="scientific">Penicillium citrinum</name>
    <dbReference type="NCBI Taxonomy" id="5077"/>
    <lineage>
        <taxon>Eukaryota</taxon>
        <taxon>Fungi</taxon>
        <taxon>Dikarya</taxon>
        <taxon>Ascomycota</taxon>
        <taxon>Pezizomycotina</taxon>
        <taxon>Eurotiomycetes</taxon>
        <taxon>Eurotiomycetidae</taxon>
        <taxon>Eurotiales</taxon>
        <taxon>Aspergillaceae</taxon>
        <taxon>Penicillium</taxon>
    </lineage>
</organism>
<dbReference type="OrthoDB" id="1920326at2759"/>
<dbReference type="GO" id="GO:0005737">
    <property type="term" value="C:cytoplasm"/>
    <property type="evidence" value="ECO:0007669"/>
    <property type="project" value="TreeGrafter"/>
</dbReference>
<comment type="caution">
    <text evidence="5">The sequence shown here is derived from an EMBL/GenBank/DDBJ whole genome shotgun (WGS) entry which is preliminary data.</text>
</comment>
<reference evidence="5" key="1">
    <citation type="submission" date="2022-11" db="EMBL/GenBank/DDBJ databases">
        <authorList>
            <person name="Petersen C."/>
        </authorList>
    </citation>
    <scope>NUCLEOTIDE SEQUENCE</scope>
    <source>
        <strain evidence="5">IBT 23319</strain>
    </source>
</reference>
<evidence type="ECO:0000259" key="4">
    <source>
        <dbReference type="SMART" id="SM00474"/>
    </source>
</evidence>
<dbReference type="InterPro" id="IPR051132">
    <property type="entry name" value="3-5_Exonuclease_domain"/>
</dbReference>
<feature type="domain" description="3'-5' exonuclease" evidence="4">
    <location>
        <begin position="805"/>
        <end position="995"/>
    </location>
</feature>
<dbReference type="Proteomes" id="UP001147733">
    <property type="component" value="Unassembled WGS sequence"/>
</dbReference>
<dbReference type="EMBL" id="JAPQKT010000001">
    <property type="protein sequence ID" value="KAJ5242406.1"/>
    <property type="molecule type" value="Genomic_DNA"/>
</dbReference>
<dbReference type="FunFam" id="3.30.420.10:FF:000100">
    <property type="entry name" value="3'-5' exonuclease/helicase (Wrn), putative"/>
    <property type="match status" value="1"/>
</dbReference>
<dbReference type="AlphaFoldDB" id="A0A9W9PDE7"/>
<dbReference type="InterPro" id="IPR036397">
    <property type="entry name" value="RNaseH_sf"/>
</dbReference>
<evidence type="ECO:0000313" key="6">
    <source>
        <dbReference type="Proteomes" id="UP001147733"/>
    </source>
</evidence>
<feature type="compositionally biased region" description="Basic and acidic residues" evidence="3">
    <location>
        <begin position="626"/>
        <end position="656"/>
    </location>
</feature>
<dbReference type="InterPro" id="IPR012337">
    <property type="entry name" value="RNaseH-like_sf"/>
</dbReference>
<dbReference type="SUPFAM" id="SSF53098">
    <property type="entry name" value="Ribonuclease H-like"/>
    <property type="match status" value="1"/>
</dbReference>
<dbReference type="CDD" id="cd06141">
    <property type="entry name" value="WRN_exo"/>
    <property type="match status" value="1"/>
</dbReference>
<keyword evidence="2" id="KW-0378">Hydrolase</keyword>
<dbReference type="PANTHER" id="PTHR13620:SF104">
    <property type="entry name" value="EXONUCLEASE 3'-5' DOMAIN-CONTAINING PROTEIN 2"/>
    <property type="match status" value="1"/>
</dbReference>
<dbReference type="GO" id="GO:0008408">
    <property type="term" value="F:3'-5' exonuclease activity"/>
    <property type="evidence" value="ECO:0007669"/>
    <property type="project" value="InterPro"/>
</dbReference>